<dbReference type="EMBL" id="KX774387">
    <property type="protein sequence ID" value="ARD70783.1"/>
    <property type="molecule type" value="Genomic_DNA"/>
</dbReference>
<accession>A0A1V0M7B1</accession>
<feature type="signal peptide" evidence="1">
    <location>
        <begin position="1"/>
        <end position="21"/>
    </location>
</feature>
<dbReference type="RefSeq" id="WP_159287641.1">
    <property type="nucleotide sequence ID" value="NZ_JAGKLX010000019.1"/>
</dbReference>
<evidence type="ECO:0000256" key="1">
    <source>
        <dbReference type="SAM" id="SignalP"/>
    </source>
</evidence>
<reference evidence="2" key="1">
    <citation type="submission" date="2016-08" db="EMBL/GenBank/DDBJ databases">
        <title>The complete plasmid sequence pC131 of Providencia rettgeri strain 30905.</title>
        <authorList>
            <person name="Dropa M."/>
            <person name="Ghiglione B."/>
            <person name="Matte M.H."/>
            <person name="Lincopan N."/>
            <person name="Cerdeira L."/>
        </authorList>
    </citation>
    <scope>NUCLEOTIDE SEQUENCE</scope>
    <source>
        <strain evidence="2">30905</strain>
        <plasmid evidence="2">pC131</plasmid>
    </source>
</reference>
<proteinExistence type="predicted"/>
<evidence type="ECO:0008006" key="3">
    <source>
        <dbReference type="Google" id="ProtNLM"/>
    </source>
</evidence>
<name>A0A1V0M7B1_PRORE</name>
<dbReference type="AlphaFoldDB" id="A0A1V0M7B1"/>
<sequence>MKKSFIFCCLLATSLSGCSSADKPIFGCGNYVKTSTISIESGYGSTANDVIDKQIARKAVTATYPADYTYRENWKDTNRGGASLRQQGYRHVIASPYEIYDQGKKHIPVDRSFHTDLLISSLARSSSSNVYTKPELPSFCGENSRNYFLKETPENKKSRNEYIRIKEKYCSDPEYKLTNEELVILQNGEPDSLKNYRMKIYIDNQNEPSPAIK</sequence>
<dbReference type="PROSITE" id="PS51257">
    <property type="entry name" value="PROKAR_LIPOPROTEIN"/>
    <property type="match status" value="1"/>
</dbReference>
<organism evidence="2">
    <name type="scientific">Providencia rettgeri</name>
    <dbReference type="NCBI Taxonomy" id="587"/>
    <lineage>
        <taxon>Bacteria</taxon>
        <taxon>Pseudomonadati</taxon>
        <taxon>Pseudomonadota</taxon>
        <taxon>Gammaproteobacteria</taxon>
        <taxon>Enterobacterales</taxon>
        <taxon>Morganellaceae</taxon>
        <taxon>Providencia</taxon>
    </lineage>
</organism>
<keyword evidence="2" id="KW-0614">Plasmid</keyword>
<geneLocation type="plasmid" evidence="2">
    <name>pC131</name>
</geneLocation>
<evidence type="ECO:0000313" key="2">
    <source>
        <dbReference type="EMBL" id="ARD70783.1"/>
    </source>
</evidence>
<gene>
    <name evidence="2" type="ORF">pC131_00053</name>
</gene>
<keyword evidence="1" id="KW-0732">Signal</keyword>
<protein>
    <recommendedName>
        <fullName evidence="3">Lipoprotein</fullName>
    </recommendedName>
</protein>
<feature type="chain" id="PRO_5012414522" description="Lipoprotein" evidence="1">
    <location>
        <begin position="22"/>
        <end position="213"/>
    </location>
</feature>